<dbReference type="InterPro" id="IPR007197">
    <property type="entry name" value="rSAM"/>
</dbReference>
<dbReference type="Gene3D" id="3.20.20.70">
    <property type="entry name" value="Aldolase class I"/>
    <property type="match status" value="1"/>
</dbReference>
<dbReference type="PROSITE" id="PS51918">
    <property type="entry name" value="RADICAL_SAM"/>
    <property type="match status" value="1"/>
</dbReference>
<keyword evidence="4" id="KW-0479">Metal-binding</keyword>
<dbReference type="AlphaFoldDB" id="A0A2N5ZAX9"/>
<dbReference type="InterPro" id="IPR058240">
    <property type="entry name" value="rSAM_sf"/>
</dbReference>
<dbReference type="InterPro" id="IPR050377">
    <property type="entry name" value="Radical_SAM_PqqE_MftC-like"/>
</dbReference>
<evidence type="ECO:0000256" key="4">
    <source>
        <dbReference type="ARBA" id="ARBA00022723"/>
    </source>
</evidence>
<dbReference type="InterPro" id="IPR023885">
    <property type="entry name" value="4Fe4S-binding_SPASM_dom"/>
</dbReference>
<sequence>MNLQIGITDLCNLECIMCLQTAHNGLYGKKENKIERLHKDNRGFISENTFKKILQDTSDIEFELLKMQWLGESFIHPGFKELLRILRKYENIKRIVFTTNISKINDDIITEIKKLRSKIHFIFSLDSFDPVVYKKIKGRDLLPNVLNNINRVLSHLPDAIYTFQMILMEENKNDVDRFIKKIKNEHKIKNIFFNESSIYKEENSNILIKRLGAFDQEKFDKLHLKEFLRLTGKTKEEYQKIMHIQKISDKTICPAPFRTPTVNWDGTIAPCCMDSFLEMPMGNINKDSFSNIWRGEEYRKLREAHLNHDLKAFPRCLRCSGLPDLALNKQEIEDVR</sequence>
<protein>
    <recommendedName>
        <fullName evidence="7">Radical SAM core domain-containing protein</fullName>
    </recommendedName>
</protein>
<keyword evidence="2" id="KW-0004">4Fe-4S</keyword>
<evidence type="ECO:0000256" key="6">
    <source>
        <dbReference type="ARBA" id="ARBA00023014"/>
    </source>
</evidence>
<keyword evidence="3" id="KW-0949">S-adenosyl-L-methionine</keyword>
<dbReference type="Proteomes" id="UP000234857">
    <property type="component" value="Unassembled WGS sequence"/>
</dbReference>
<dbReference type="InterPro" id="IPR013785">
    <property type="entry name" value="Aldolase_TIM"/>
</dbReference>
<dbReference type="EMBL" id="PKTG01000129">
    <property type="protein sequence ID" value="PLX15820.1"/>
    <property type="molecule type" value="Genomic_DNA"/>
</dbReference>
<comment type="cofactor">
    <cofactor evidence="1">
        <name>[4Fe-4S] cluster</name>
        <dbReference type="ChEBI" id="CHEBI:49883"/>
    </cofactor>
</comment>
<accession>A0A2N5ZAX9</accession>
<proteinExistence type="predicted"/>
<evidence type="ECO:0000256" key="3">
    <source>
        <dbReference type="ARBA" id="ARBA00022691"/>
    </source>
</evidence>
<dbReference type="Pfam" id="PF13186">
    <property type="entry name" value="SPASM"/>
    <property type="match status" value="1"/>
</dbReference>
<evidence type="ECO:0000256" key="2">
    <source>
        <dbReference type="ARBA" id="ARBA00022485"/>
    </source>
</evidence>
<dbReference type="SUPFAM" id="SSF102114">
    <property type="entry name" value="Radical SAM enzymes"/>
    <property type="match status" value="1"/>
</dbReference>
<dbReference type="PANTHER" id="PTHR11228:SF7">
    <property type="entry name" value="PQQA PEPTIDE CYCLASE"/>
    <property type="match status" value="1"/>
</dbReference>
<feature type="domain" description="Radical SAM core" evidence="7">
    <location>
        <begin position="1"/>
        <end position="229"/>
    </location>
</feature>
<keyword evidence="6" id="KW-0411">Iron-sulfur</keyword>
<comment type="caution">
    <text evidence="8">The sequence shown here is derived from an EMBL/GenBank/DDBJ whole genome shotgun (WGS) entry which is preliminary data.</text>
</comment>
<dbReference type="GO" id="GO:0046872">
    <property type="term" value="F:metal ion binding"/>
    <property type="evidence" value="ECO:0007669"/>
    <property type="project" value="UniProtKB-KW"/>
</dbReference>
<dbReference type="CDD" id="cd01335">
    <property type="entry name" value="Radical_SAM"/>
    <property type="match status" value="1"/>
</dbReference>
<dbReference type="InterPro" id="IPR034391">
    <property type="entry name" value="AdoMet-like_SPASM_containing"/>
</dbReference>
<evidence type="ECO:0000313" key="8">
    <source>
        <dbReference type="EMBL" id="PLX15820.1"/>
    </source>
</evidence>
<evidence type="ECO:0000256" key="5">
    <source>
        <dbReference type="ARBA" id="ARBA00023004"/>
    </source>
</evidence>
<dbReference type="SFLD" id="SFLDS00029">
    <property type="entry name" value="Radical_SAM"/>
    <property type="match status" value="1"/>
</dbReference>
<dbReference type="PANTHER" id="PTHR11228">
    <property type="entry name" value="RADICAL SAM DOMAIN PROTEIN"/>
    <property type="match status" value="1"/>
</dbReference>
<evidence type="ECO:0000259" key="7">
    <source>
        <dbReference type="PROSITE" id="PS51918"/>
    </source>
</evidence>
<dbReference type="Pfam" id="PF04055">
    <property type="entry name" value="Radical_SAM"/>
    <property type="match status" value="1"/>
</dbReference>
<dbReference type="GO" id="GO:0051536">
    <property type="term" value="F:iron-sulfur cluster binding"/>
    <property type="evidence" value="ECO:0007669"/>
    <property type="project" value="UniProtKB-KW"/>
</dbReference>
<organism evidence="8 9">
    <name type="scientific">Muiribacterium halophilum</name>
    <dbReference type="NCBI Taxonomy" id="2053465"/>
    <lineage>
        <taxon>Bacteria</taxon>
        <taxon>Candidatus Muiribacteriota</taxon>
        <taxon>Candidatus Muiribacteriia</taxon>
        <taxon>Candidatus Muiribacteriales</taxon>
        <taxon>Candidatus Muiribacteriaceae</taxon>
        <taxon>Candidatus Muiribacterium</taxon>
    </lineage>
</organism>
<keyword evidence="5" id="KW-0408">Iron</keyword>
<name>A0A2N5ZAX9_MUIH1</name>
<dbReference type="SFLD" id="SFLDG01387">
    <property type="entry name" value="BtrN-like_SPASM_domain_contain"/>
    <property type="match status" value="1"/>
</dbReference>
<dbReference type="GO" id="GO:0003824">
    <property type="term" value="F:catalytic activity"/>
    <property type="evidence" value="ECO:0007669"/>
    <property type="project" value="InterPro"/>
</dbReference>
<dbReference type="CDD" id="cd21109">
    <property type="entry name" value="SPASM"/>
    <property type="match status" value="1"/>
</dbReference>
<reference evidence="8 9" key="1">
    <citation type="submission" date="2017-11" db="EMBL/GenBank/DDBJ databases">
        <title>Genome-resolved metagenomics identifies genetic mobility, metabolic interactions, and unexpected diversity in perchlorate-reducing communities.</title>
        <authorList>
            <person name="Barnum T.P."/>
            <person name="Figueroa I.A."/>
            <person name="Carlstrom C.I."/>
            <person name="Lucas L.N."/>
            <person name="Engelbrektson A.L."/>
            <person name="Coates J.D."/>
        </authorList>
    </citation>
    <scope>NUCLEOTIDE SEQUENCE [LARGE SCALE GENOMIC DNA]</scope>
    <source>
        <strain evidence="8">BM706</strain>
    </source>
</reference>
<evidence type="ECO:0000256" key="1">
    <source>
        <dbReference type="ARBA" id="ARBA00001966"/>
    </source>
</evidence>
<gene>
    <name evidence="8" type="ORF">C0601_12080</name>
</gene>
<dbReference type="SFLD" id="SFLDG01067">
    <property type="entry name" value="SPASM/twitch_domain_containing"/>
    <property type="match status" value="1"/>
</dbReference>
<evidence type="ECO:0000313" key="9">
    <source>
        <dbReference type="Proteomes" id="UP000234857"/>
    </source>
</evidence>